<keyword evidence="3" id="KW-1185">Reference proteome</keyword>
<organism evidence="2 3">
    <name type="scientific">Spirosoma arboris</name>
    <dbReference type="NCBI Taxonomy" id="2682092"/>
    <lineage>
        <taxon>Bacteria</taxon>
        <taxon>Pseudomonadati</taxon>
        <taxon>Bacteroidota</taxon>
        <taxon>Cytophagia</taxon>
        <taxon>Cytophagales</taxon>
        <taxon>Cytophagaceae</taxon>
        <taxon>Spirosoma</taxon>
    </lineage>
</organism>
<proteinExistence type="predicted"/>
<dbReference type="AlphaFoldDB" id="A0A7K1SHH6"/>
<dbReference type="RefSeq" id="WP_157587984.1">
    <property type="nucleotide sequence ID" value="NZ_WPIN01000010.1"/>
</dbReference>
<dbReference type="Gene3D" id="2.40.50.1020">
    <property type="entry name" value="LytTr DNA-binding domain"/>
    <property type="match status" value="1"/>
</dbReference>
<sequence>MRKNKLTAEQILYIVGDDNYSIVHLTTHKRVLLSHTLKWCQAYYPGFIRISKQALINPAYVVSWLKTSRFVASLTMQDNRQLGIARRRISRVLEQFELALHADD</sequence>
<evidence type="ECO:0000313" key="3">
    <source>
        <dbReference type="Proteomes" id="UP000436006"/>
    </source>
</evidence>
<comment type="caution">
    <text evidence="2">The sequence shown here is derived from an EMBL/GenBank/DDBJ whole genome shotgun (WGS) entry which is preliminary data.</text>
</comment>
<evidence type="ECO:0000313" key="2">
    <source>
        <dbReference type="EMBL" id="MVM33269.1"/>
    </source>
</evidence>
<dbReference type="Pfam" id="PF04397">
    <property type="entry name" value="LytTR"/>
    <property type="match status" value="1"/>
</dbReference>
<dbReference type="EMBL" id="WPIN01000010">
    <property type="protein sequence ID" value="MVM33269.1"/>
    <property type="molecule type" value="Genomic_DNA"/>
</dbReference>
<dbReference type="PROSITE" id="PS50930">
    <property type="entry name" value="HTH_LYTTR"/>
    <property type="match status" value="1"/>
</dbReference>
<dbReference type="GO" id="GO:0003677">
    <property type="term" value="F:DNA binding"/>
    <property type="evidence" value="ECO:0007669"/>
    <property type="project" value="InterPro"/>
</dbReference>
<dbReference type="InterPro" id="IPR007492">
    <property type="entry name" value="LytTR_DNA-bd_dom"/>
</dbReference>
<evidence type="ECO:0000259" key="1">
    <source>
        <dbReference type="PROSITE" id="PS50930"/>
    </source>
</evidence>
<dbReference type="Proteomes" id="UP000436006">
    <property type="component" value="Unassembled WGS sequence"/>
</dbReference>
<gene>
    <name evidence="2" type="ORF">GO755_24730</name>
</gene>
<dbReference type="SMART" id="SM00850">
    <property type="entry name" value="LytTR"/>
    <property type="match status" value="1"/>
</dbReference>
<reference evidence="2 3" key="1">
    <citation type="submission" date="2019-12" db="EMBL/GenBank/DDBJ databases">
        <title>Spirosoma sp. HMF4905 genome sequencing and assembly.</title>
        <authorList>
            <person name="Kang H."/>
            <person name="Cha I."/>
            <person name="Kim H."/>
            <person name="Joh K."/>
        </authorList>
    </citation>
    <scope>NUCLEOTIDE SEQUENCE [LARGE SCALE GENOMIC DNA]</scope>
    <source>
        <strain evidence="2 3">HMF4905</strain>
    </source>
</reference>
<protein>
    <submittedName>
        <fullName evidence="2">LytTR family transcriptional regulator</fullName>
    </submittedName>
</protein>
<feature type="domain" description="HTH LytTR-type" evidence="1">
    <location>
        <begin position="1"/>
        <end position="98"/>
    </location>
</feature>
<name>A0A7K1SHH6_9BACT</name>
<accession>A0A7K1SHH6</accession>